<feature type="region of interest" description="Disordered" evidence="1">
    <location>
        <begin position="69"/>
        <end position="99"/>
    </location>
</feature>
<sequence>MEQNVENKSRRLSVKLPEFDVAIESVNKHSHMLVTPKSQAAKRKMPNGKFNCLCSPTTHAGSFRCRHHREKGLSRGRSVSSNLSSLNKTGTLSDSIHAQ</sequence>
<dbReference type="EMBL" id="JASCZI010120865">
    <property type="protein sequence ID" value="MED6156377.1"/>
    <property type="molecule type" value="Genomic_DNA"/>
</dbReference>
<evidence type="ECO:0000313" key="3">
    <source>
        <dbReference type="Proteomes" id="UP001341840"/>
    </source>
</evidence>
<accession>A0ABU6U5F8</accession>
<gene>
    <name evidence="2" type="ORF">PIB30_013869</name>
</gene>
<dbReference type="PANTHER" id="PTHR33132:SF135">
    <property type="entry name" value="OS02G0799700 PROTEIN"/>
    <property type="match status" value="1"/>
</dbReference>
<reference evidence="2 3" key="1">
    <citation type="journal article" date="2023" name="Plants (Basel)">
        <title>Bridging the Gap: Combining Genomics and Transcriptomics Approaches to Understand Stylosanthes scabra, an Orphan Legume from the Brazilian Caatinga.</title>
        <authorList>
            <person name="Ferreira-Neto J.R.C."/>
            <person name="da Silva M.D."/>
            <person name="Binneck E."/>
            <person name="de Melo N.F."/>
            <person name="da Silva R.H."/>
            <person name="de Melo A.L.T.M."/>
            <person name="Pandolfi V."/>
            <person name="Bustamante F.O."/>
            <person name="Brasileiro-Vidal A.C."/>
            <person name="Benko-Iseppon A.M."/>
        </authorList>
    </citation>
    <scope>NUCLEOTIDE SEQUENCE [LARGE SCALE GENOMIC DNA]</scope>
    <source>
        <tissue evidence="2">Leaves</tissue>
    </source>
</reference>
<feature type="compositionally biased region" description="Low complexity" evidence="1">
    <location>
        <begin position="75"/>
        <end position="87"/>
    </location>
</feature>
<evidence type="ECO:0000313" key="2">
    <source>
        <dbReference type="EMBL" id="MED6156377.1"/>
    </source>
</evidence>
<protein>
    <submittedName>
        <fullName evidence="2">Uncharacterized protein</fullName>
    </submittedName>
</protein>
<keyword evidence="3" id="KW-1185">Reference proteome</keyword>
<proteinExistence type="predicted"/>
<evidence type="ECO:0000256" key="1">
    <source>
        <dbReference type="SAM" id="MobiDB-lite"/>
    </source>
</evidence>
<dbReference type="Proteomes" id="UP001341840">
    <property type="component" value="Unassembled WGS sequence"/>
</dbReference>
<organism evidence="2 3">
    <name type="scientific">Stylosanthes scabra</name>
    <dbReference type="NCBI Taxonomy" id="79078"/>
    <lineage>
        <taxon>Eukaryota</taxon>
        <taxon>Viridiplantae</taxon>
        <taxon>Streptophyta</taxon>
        <taxon>Embryophyta</taxon>
        <taxon>Tracheophyta</taxon>
        <taxon>Spermatophyta</taxon>
        <taxon>Magnoliopsida</taxon>
        <taxon>eudicotyledons</taxon>
        <taxon>Gunneridae</taxon>
        <taxon>Pentapetalae</taxon>
        <taxon>rosids</taxon>
        <taxon>fabids</taxon>
        <taxon>Fabales</taxon>
        <taxon>Fabaceae</taxon>
        <taxon>Papilionoideae</taxon>
        <taxon>50 kb inversion clade</taxon>
        <taxon>dalbergioids sensu lato</taxon>
        <taxon>Dalbergieae</taxon>
        <taxon>Pterocarpus clade</taxon>
        <taxon>Stylosanthes</taxon>
    </lineage>
</organism>
<name>A0ABU6U5F8_9FABA</name>
<comment type="caution">
    <text evidence="2">The sequence shown here is derived from an EMBL/GenBank/DDBJ whole genome shotgun (WGS) entry which is preliminary data.</text>
</comment>
<dbReference type="PANTHER" id="PTHR33132">
    <property type="entry name" value="OSJNBB0118P14.9 PROTEIN"/>
    <property type="match status" value="1"/>
</dbReference>
<feature type="compositionally biased region" description="Polar residues" evidence="1">
    <location>
        <begin position="88"/>
        <end position="99"/>
    </location>
</feature>